<evidence type="ECO:0000256" key="2">
    <source>
        <dbReference type="SAM" id="MobiDB-lite"/>
    </source>
</evidence>
<dbReference type="Pfam" id="PF13435">
    <property type="entry name" value="Cytochrome_C554"/>
    <property type="match status" value="2"/>
</dbReference>
<feature type="domain" description="Cytochrome c-552/4" evidence="4">
    <location>
        <begin position="70"/>
        <end position="150"/>
    </location>
</feature>
<gene>
    <name evidence="5" type="ORF">NO357_01555</name>
</gene>
<reference evidence="5" key="1">
    <citation type="submission" date="2022-07" db="EMBL/GenBank/DDBJ databases">
        <authorList>
            <person name="Otstavnykh N."/>
            <person name="Isaeva M."/>
            <person name="Bystritskaya E."/>
        </authorList>
    </citation>
    <scope>NUCLEOTIDE SEQUENCE</scope>
    <source>
        <strain evidence="5">KCTC 52189</strain>
    </source>
</reference>
<evidence type="ECO:0000313" key="6">
    <source>
        <dbReference type="Proteomes" id="UP001226762"/>
    </source>
</evidence>
<dbReference type="InterPro" id="IPR036280">
    <property type="entry name" value="Multihaem_cyt_sf"/>
</dbReference>
<dbReference type="RefSeq" id="WP_306733850.1">
    <property type="nucleotide sequence ID" value="NZ_JANHAX010000001.1"/>
</dbReference>
<dbReference type="PANTHER" id="PTHR35038">
    <property type="entry name" value="DISSIMILATORY SULFITE REDUCTASE SIRA"/>
    <property type="match status" value="1"/>
</dbReference>
<accession>A0AAE3W903</accession>
<dbReference type="GO" id="GO:0016491">
    <property type="term" value="F:oxidoreductase activity"/>
    <property type="evidence" value="ECO:0007669"/>
    <property type="project" value="TreeGrafter"/>
</dbReference>
<feature type="region of interest" description="Disordered" evidence="2">
    <location>
        <begin position="25"/>
        <end position="48"/>
    </location>
</feature>
<reference evidence="5" key="2">
    <citation type="submission" date="2023-02" db="EMBL/GenBank/DDBJ databases">
        <title>'Rhodoalgimonas zhirmunskyi' gen. nov., isolated from a red alga.</title>
        <authorList>
            <person name="Nedashkovskaya O.I."/>
            <person name="Otstavnykh N.Y."/>
            <person name="Bystritskaya E.P."/>
            <person name="Balabanova L.A."/>
            <person name="Isaeva M.P."/>
        </authorList>
    </citation>
    <scope>NUCLEOTIDE SEQUENCE</scope>
    <source>
        <strain evidence="5">KCTC 52189</strain>
    </source>
</reference>
<dbReference type="PIRSF" id="PIRSF039014">
    <property type="entry name" value="OTR_cyc"/>
    <property type="match status" value="1"/>
</dbReference>
<feature type="signal peptide" evidence="3">
    <location>
        <begin position="1"/>
        <end position="23"/>
    </location>
</feature>
<dbReference type="AlphaFoldDB" id="A0AAE3W903"/>
<comment type="caution">
    <text evidence="5">The sequence shown here is derived from an EMBL/GenBank/DDBJ whole genome shotgun (WGS) entry which is preliminary data.</text>
</comment>
<dbReference type="Pfam" id="PF11783">
    <property type="entry name" value="Cytochrome_cB"/>
    <property type="match status" value="1"/>
</dbReference>
<dbReference type="SUPFAM" id="SSF48695">
    <property type="entry name" value="Multiheme cytochromes"/>
    <property type="match status" value="1"/>
</dbReference>
<protein>
    <submittedName>
        <fullName evidence="5">Tetrathionate reductase family octaheme c-type cytochrome</fullName>
    </submittedName>
</protein>
<evidence type="ECO:0000256" key="3">
    <source>
        <dbReference type="SAM" id="SignalP"/>
    </source>
</evidence>
<dbReference type="InterPro" id="IPR051829">
    <property type="entry name" value="Multiheme_Cytochr_ET"/>
</dbReference>
<feature type="domain" description="Cytochrome c-552/4" evidence="4">
    <location>
        <begin position="244"/>
        <end position="316"/>
    </location>
</feature>
<keyword evidence="6" id="KW-1185">Reference proteome</keyword>
<dbReference type="Proteomes" id="UP001226762">
    <property type="component" value="Unassembled WGS sequence"/>
</dbReference>
<keyword evidence="1 3" id="KW-0732">Signal</keyword>
<dbReference type="PANTHER" id="PTHR35038:SF5">
    <property type="entry name" value="CYTOCHROME C-TYPE PROTEIN NRFB"/>
    <property type="match status" value="1"/>
</dbReference>
<dbReference type="InterPro" id="IPR024673">
    <property type="entry name" value="Octahem_Cyt_c"/>
</dbReference>
<evidence type="ECO:0000313" key="5">
    <source>
        <dbReference type="EMBL" id="MDQ2088586.1"/>
    </source>
</evidence>
<dbReference type="NCBIfam" id="TIGR04315">
    <property type="entry name" value="octaheme_Shew"/>
    <property type="match status" value="1"/>
</dbReference>
<sequence length="557" mass="59466">MKNLRKLIAAVGIGAVVTAPALASETTGAKVGTPPAGPKSITAPGTSTADHSKFEILKKEFASGPDVTEACLSCHTEASDQVQHSIHYSWDFTHPDTGQSLGKSKVINAFCGSVAGNEPRCTSCHVGYGWKDMSQPPPQAASAVDCLVCHDRSGQYAKSATGAGHVPPPEIKPGMITMTGAPAWPVDLNKAAQSVGLPGRDNCGNCHFYGGGGDNVKHGDLSSALYMPEESVDVHMSPDGENMVCATCHVSDKHQWPGSRYDVTATDPHANDPLKPGERRDVATCESCHSDSPHPATLAGLKLDDHTNTLACQTCHIPSFARGGVATKTLWDWSTAGQKDENGKIIKRKGYTQADGKELPTYVTMKGGMAYGEDVVPYYAWFDGQVEYANAEREIDPTGVVDVNSIKGDPNDGQSRIWPFKRMEGRQAYDKGLNRLVFTHVFGPGSDTAYWGNFDWNKAIAAGMQKVGLDYSGEYGFVDTYMYWPITHMVAPAEQALSCVECHSADGRMAGLAGVFLPGTDSMNWAGMLGRLMVLAALLGVLAHGAIRLLSGKEGEQ</sequence>
<name>A0AAE3W903_9RHOB</name>
<dbReference type="Gene3D" id="1.10.1130.10">
    <property type="entry name" value="Flavocytochrome C3, Chain A"/>
    <property type="match status" value="1"/>
</dbReference>
<evidence type="ECO:0000256" key="1">
    <source>
        <dbReference type="ARBA" id="ARBA00022729"/>
    </source>
</evidence>
<feature type="chain" id="PRO_5042142242" evidence="3">
    <location>
        <begin position="24"/>
        <end position="557"/>
    </location>
</feature>
<organism evidence="5 6">
    <name type="scientific">Marimonas arenosa</name>
    <dbReference type="NCBI Taxonomy" id="1795305"/>
    <lineage>
        <taxon>Bacteria</taxon>
        <taxon>Pseudomonadati</taxon>
        <taxon>Pseudomonadota</taxon>
        <taxon>Alphaproteobacteria</taxon>
        <taxon>Rhodobacterales</taxon>
        <taxon>Paracoccaceae</taxon>
        <taxon>Marimonas</taxon>
    </lineage>
</organism>
<dbReference type="EMBL" id="JANHAX010000001">
    <property type="protein sequence ID" value="MDQ2088586.1"/>
    <property type="molecule type" value="Genomic_DNA"/>
</dbReference>
<dbReference type="InterPro" id="IPR023155">
    <property type="entry name" value="Cyt_c-552/4"/>
</dbReference>
<proteinExistence type="predicted"/>
<evidence type="ECO:0000259" key="4">
    <source>
        <dbReference type="Pfam" id="PF13435"/>
    </source>
</evidence>